<reference evidence="1 2" key="1">
    <citation type="journal article" date="2014" name="BMC Genomics">
        <title>Genome sequencing of four Aureobasidium pullulans varieties: biotechnological potential, stress tolerance, and description of new species.</title>
        <authorList>
            <person name="Gostin Ar C."/>
            <person name="Ohm R.A."/>
            <person name="Kogej T."/>
            <person name="Sonjak S."/>
            <person name="Turk M."/>
            <person name="Zajc J."/>
            <person name="Zalar P."/>
            <person name="Grube M."/>
            <person name="Sun H."/>
            <person name="Han J."/>
            <person name="Sharma A."/>
            <person name="Chiniquy J."/>
            <person name="Ngan C.Y."/>
            <person name="Lipzen A."/>
            <person name="Barry K."/>
            <person name="Grigoriev I.V."/>
            <person name="Gunde-Cimerman N."/>
        </authorList>
    </citation>
    <scope>NUCLEOTIDE SEQUENCE [LARGE SCALE GENOMIC DNA]</scope>
    <source>
        <strain evidence="1 2">EXF-2481</strain>
    </source>
</reference>
<sequence length="162" mass="18902">MTSIFPSLPLELRNKIYDYILYDHDFITHGLPSLYKTKLNLTQELYSYRKFMIPFVITQHSLSWFGCYTAFGEPALKRGSCELWLPSGLLDKCERFRKVAGRKGLVVRCLSIVWCSWDEDEERLLNWLLDGIAQTFGAKGVETDTRYVIAGHLDLYRTDEDF</sequence>
<organism evidence="1 2">
    <name type="scientific">Aureobasidium subglaciale (strain EXF-2481)</name>
    <name type="common">Aureobasidium pullulans var. subglaciale</name>
    <dbReference type="NCBI Taxonomy" id="1043005"/>
    <lineage>
        <taxon>Eukaryota</taxon>
        <taxon>Fungi</taxon>
        <taxon>Dikarya</taxon>
        <taxon>Ascomycota</taxon>
        <taxon>Pezizomycotina</taxon>
        <taxon>Dothideomycetes</taxon>
        <taxon>Dothideomycetidae</taxon>
        <taxon>Dothideales</taxon>
        <taxon>Saccotheciaceae</taxon>
        <taxon>Aureobasidium</taxon>
    </lineage>
</organism>
<dbReference type="RefSeq" id="XP_013349330.1">
    <property type="nucleotide sequence ID" value="XM_013493876.1"/>
</dbReference>
<accession>A0A074YXE4</accession>
<evidence type="ECO:0000313" key="1">
    <source>
        <dbReference type="EMBL" id="KER00820.1"/>
    </source>
</evidence>
<dbReference type="EMBL" id="KL584749">
    <property type="protein sequence ID" value="KER00820.1"/>
    <property type="molecule type" value="Genomic_DNA"/>
</dbReference>
<evidence type="ECO:0000313" key="2">
    <source>
        <dbReference type="Proteomes" id="UP000030641"/>
    </source>
</evidence>
<proteinExistence type="predicted"/>
<name>A0A074YXE4_AURSE</name>
<dbReference type="OrthoDB" id="3829661at2759"/>
<dbReference type="HOGENOM" id="CLU_1635055_0_0_1"/>
<dbReference type="InParanoid" id="A0A074YXE4"/>
<dbReference type="GeneID" id="25362193"/>
<dbReference type="AlphaFoldDB" id="A0A074YXE4"/>
<dbReference type="Proteomes" id="UP000030641">
    <property type="component" value="Unassembled WGS sequence"/>
</dbReference>
<keyword evidence="2" id="KW-1185">Reference proteome</keyword>
<protein>
    <submittedName>
        <fullName evidence="1">Uncharacterized protein</fullName>
    </submittedName>
</protein>
<gene>
    <name evidence="1" type="ORF">AUEXF2481DRAFT_161005</name>
</gene>